<evidence type="ECO:0000313" key="3">
    <source>
        <dbReference type="Proteomes" id="UP000515126"/>
    </source>
</evidence>
<dbReference type="CTD" id="56955"/>
<feature type="chain" id="PRO_5028088338" evidence="2">
    <location>
        <begin position="17"/>
        <end position="456"/>
    </location>
</feature>
<evidence type="ECO:0000256" key="1">
    <source>
        <dbReference type="SAM" id="MobiDB-lite"/>
    </source>
</evidence>
<dbReference type="PANTHER" id="PTHR16510:SF4">
    <property type="entry name" value="MATRIX EXTRACELLULAR PHOSPHOGLYCOPROTEIN"/>
    <property type="match status" value="1"/>
</dbReference>
<feature type="region of interest" description="Disordered" evidence="1">
    <location>
        <begin position="182"/>
        <end position="456"/>
    </location>
</feature>
<feature type="compositionally biased region" description="Low complexity" evidence="1">
    <location>
        <begin position="443"/>
        <end position="456"/>
    </location>
</feature>
<dbReference type="InterPro" id="IPR009837">
    <property type="entry name" value="MEPE"/>
</dbReference>
<organism evidence="3 4">
    <name type="scientific">Mus caroli</name>
    <name type="common">Ryukyu mouse</name>
    <name type="synonym">Ricefield mouse</name>
    <dbReference type="NCBI Taxonomy" id="10089"/>
    <lineage>
        <taxon>Eukaryota</taxon>
        <taxon>Metazoa</taxon>
        <taxon>Chordata</taxon>
        <taxon>Craniata</taxon>
        <taxon>Vertebrata</taxon>
        <taxon>Euteleostomi</taxon>
        <taxon>Mammalia</taxon>
        <taxon>Eutheria</taxon>
        <taxon>Euarchontoglires</taxon>
        <taxon>Glires</taxon>
        <taxon>Rodentia</taxon>
        <taxon>Myomorpha</taxon>
        <taxon>Muroidea</taxon>
        <taxon>Muridae</taxon>
        <taxon>Murinae</taxon>
        <taxon>Mus</taxon>
        <taxon>Mus</taxon>
    </lineage>
</organism>
<keyword evidence="2" id="KW-0732">Signal</keyword>
<evidence type="ECO:0000313" key="4">
    <source>
        <dbReference type="RefSeq" id="XP_021019541.1"/>
    </source>
</evidence>
<dbReference type="Proteomes" id="UP000515126">
    <property type="component" value="Chromosome 5"/>
</dbReference>
<dbReference type="GO" id="GO:0031012">
    <property type="term" value="C:extracellular matrix"/>
    <property type="evidence" value="ECO:0007669"/>
    <property type="project" value="TreeGrafter"/>
</dbReference>
<dbReference type="PANTHER" id="PTHR16510">
    <property type="entry name" value="EXTRACELLULAR MATRIX PHOSPHOGLYCOPROTEIN WITH ASARM MOTIF"/>
    <property type="match status" value="1"/>
</dbReference>
<reference evidence="4" key="1">
    <citation type="submission" date="2025-08" db="UniProtKB">
        <authorList>
            <consortium name="RefSeq"/>
        </authorList>
    </citation>
    <scope>IDENTIFICATION</scope>
</reference>
<dbReference type="GO" id="GO:1990430">
    <property type="term" value="F:extracellular matrix protein binding"/>
    <property type="evidence" value="ECO:0007669"/>
    <property type="project" value="TreeGrafter"/>
</dbReference>
<sequence length="456" mass="48680">MQAVSVGLLLFSMTWAAPTFRPQTVKTKQGCVEEHRVNRMPNEDSSGGNQGNIHRDLATSVYPETTVGEGTEDGQGALLHPPGQDRYGAALLRNITQPVKSLVTGAELRREGNQEKRPQSVLSVIPADVNDAKVSLKDIKNQERYLLSQSSLVKSKHTLQTRQTRRSTHYLTRLPQIRKTARDFEGSGSPDLLVRGDNDVPRFSGDGQHFMHIPGKGGAAVGSGPESSTSRPISGSSKAEVVDPHTNGLGSNEIPGREGHGGSAYATRDKAAQGAGSAGGSLVGGSNEITGSTNFRELSGKEGNRIDAGSQNAHQGKVEFHYPQVASREKVKGGGGEHAGRAGYNEIPKSSKGSSSKDAEESKGNQLTLTASQRFPGKGKSQGPAPPSHSLSNEVKSEENHYVFHGQNNLTMNKGMSQRRGSWPSRRPHSHRRASTYQRDSSESSSSGSSSESDGD</sequence>
<feature type="compositionally biased region" description="Polar residues" evidence="1">
    <location>
        <begin position="364"/>
        <end position="373"/>
    </location>
</feature>
<keyword evidence="3" id="KW-1185">Reference proteome</keyword>
<dbReference type="RefSeq" id="XP_021019541.1">
    <property type="nucleotide sequence ID" value="XM_021163882.1"/>
</dbReference>
<feature type="compositionally biased region" description="Polar residues" evidence="1">
    <location>
        <begin position="406"/>
        <end position="416"/>
    </location>
</feature>
<dbReference type="GO" id="GO:0031214">
    <property type="term" value="P:biomineral tissue development"/>
    <property type="evidence" value="ECO:0007669"/>
    <property type="project" value="InterPro"/>
</dbReference>
<evidence type="ECO:0000256" key="2">
    <source>
        <dbReference type="SAM" id="SignalP"/>
    </source>
</evidence>
<feature type="compositionally biased region" description="Polar residues" evidence="1">
    <location>
        <begin position="225"/>
        <end position="237"/>
    </location>
</feature>
<dbReference type="GeneID" id="110295364"/>
<feature type="compositionally biased region" description="Polar residues" evidence="1">
    <location>
        <begin position="287"/>
        <end position="296"/>
    </location>
</feature>
<accession>A0A6P5PSH4</accession>
<feature type="signal peptide" evidence="2">
    <location>
        <begin position="1"/>
        <end position="16"/>
    </location>
</feature>
<dbReference type="Pfam" id="PF07175">
    <property type="entry name" value="Osteoregulin"/>
    <property type="match status" value="1"/>
</dbReference>
<proteinExistence type="predicted"/>
<dbReference type="AlphaFoldDB" id="A0A6P5PSH4"/>
<gene>
    <name evidence="4" type="primary">Mepe</name>
</gene>
<protein>
    <submittedName>
        <fullName evidence="4">Matrix extracellular phosphoglycoprotein isoform X2</fullName>
    </submittedName>
</protein>
<name>A0A6P5PSH4_MUSCR</name>